<reference evidence="1" key="1">
    <citation type="submission" date="2019-06" db="EMBL/GenBank/DDBJ databases">
        <authorList>
            <person name="Zheng W."/>
        </authorList>
    </citation>
    <scope>NUCLEOTIDE SEQUENCE</scope>
    <source>
        <strain evidence="1">QDHG01</strain>
    </source>
</reference>
<protein>
    <submittedName>
        <fullName evidence="1">Uncharacterized protein</fullName>
    </submittedName>
</protein>
<name>A0A8J8N8Y4_HALGN</name>
<gene>
    <name evidence="1" type="ORF">FGO68_gene1669</name>
</gene>
<dbReference type="Proteomes" id="UP000785679">
    <property type="component" value="Unassembled WGS sequence"/>
</dbReference>
<evidence type="ECO:0000313" key="1">
    <source>
        <dbReference type="EMBL" id="TNV67770.1"/>
    </source>
</evidence>
<sequence>MLYNYGSSVQQDRMAMGEIFIKQKAPVLLYAQKIKKCICPKIGEFNLENYMQASHLHKEIPQNGFEINGLEGIRMCVQDGKTRYCSSRN</sequence>
<dbReference type="EMBL" id="RRYP01036060">
    <property type="protein sequence ID" value="TNV67770.1"/>
    <property type="molecule type" value="Genomic_DNA"/>
</dbReference>
<accession>A0A8J8N8Y4</accession>
<comment type="caution">
    <text evidence="1">The sequence shown here is derived from an EMBL/GenBank/DDBJ whole genome shotgun (WGS) entry which is preliminary data.</text>
</comment>
<keyword evidence="2" id="KW-1185">Reference proteome</keyword>
<evidence type="ECO:0000313" key="2">
    <source>
        <dbReference type="Proteomes" id="UP000785679"/>
    </source>
</evidence>
<organism evidence="1 2">
    <name type="scientific">Halteria grandinella</name>
    <dbReference type="NCBI Taxonomy" id="5974"/>
    <lineage>
        <taxon>Eukaryota</taxon>
        <taxon>Sar</taxon>
        <taxon>Alveolata</taxon>
        <taxon>Ciliophora</taxon>
        <taxon>Intramacronucleata</taxon>
        <taxon>Spirotrichea</taxon>
        <taxon>Stichotrichia</taxon>
        <taxon>Sporadotrichida</taxon>
        <taxon>Halteriidae</taxon>
        <taxon>Halteria</taxon>
    </lineage>
</organism>
<proteinExistence type="predicted"/>
<dbReference type="AlphaFoldDB" id="A0A8J8N8Y4"/>